<keyword evidence="3" id="KW-1185">Reference proteome</keyword>
<reference evidence="2 3" key="1">
    <citation type="submission" date="2020-05" db="EMBL/GenBank/DDBJ databases">
        <authorList>
            <person name="Mo P."/>
        </authorList>
    </citation>
    <scope>NUCLEOTIDE SEQUENCE [LARGE SCALE GENOMIC DNA]</scope>
    <source>
        <strain evidence="2 3">Gen01</strain>
    </source>
</reference>
<gene>
    <name evidence="2" type="ORF">HOP40_12365</name>
</gene>
<dbReference type="EMBL" id="CP053564">
    <property type="protein sequence ID" value="QJY46506.1"/>
    <property type="molecule type" value="Genomic_DNA"/>
</dbReference>
<evidence type="ECO:0000313" key="2">
    <source>
        <dbReference type="EMBL" id="QJY46506.1"/>
    </source>
</evidence>
<name>A0A6M6JG42_9PSEU</name>
<sequence>MSAVRGRAAVQVGRSVVRVAREGPDGEPRVVEVPVEPGVALPVLLRGLVDPAEVVVTGAGAAAAGRSEVVVVDAGAGATEVSLVRDGRVVARRSAAGGDRMDAVVAALLGDGDRPRARRVRESLSLQEVAGGVRAAEVRAALRPCRAEVVRAVVAVAGRPDVPVLLVGGGARSPDLAEDLDAAGLRDVVVAPRPEAAAVLAALARPVGSRPVLPSARPRWLPDPPPRRRRAGRAVLAAGAAAVALGALHVLGGLLAPAPGPPPAGVLAQYGYRFALPEGWAHTGGLPERRRSLLTPVAAPEGSDLIAVEATPLGYDAAAEPARAAAELRAEFDAAGPGLSGYDARARFGGRAVTAYRERAGASVVDWYVLLDGGTQLSVGCRHTPTGTAAVAAACAVVVGTLRGG</sequence>
<dbReference type="SUPFAM" id="SSF53067">
    <property type="entry name" value="Actin-like ATPase domain"/>
    <property type="match status" value="1"/>
</dbReference>
<feature type="transmembrane region" description="Helical" evidence="1">
    <location>
        <begin position="234"/>
        <end position="256"/>
    </location>
</feature>
<evidence type="ECO:0000313" key="3">
    <source>
        <dbReference type="Proteomes" id="UP000505377"/>
    </source>
</evidence>
<dbReference type="RefSeq" id="WP_172157840.1">
    <property type="nucleotide sequence ID" value="NZ_CP053564.1"/>
</dbReference>
<dbReference type="Proteomes" id="UP000505377">
    <property type="component" value="Chromosome"/>
</dbReference>
<accession>A0A6M6JG42</accession>
<dbReference type="InterPro" id="IPR043129">
    <property type="entry name" value="ATPase_NBD"/>
</dbReference>
<keyword evidence="1" id="KW-0472">Membrane</keyword>
<dbReference type="InterPro" id="IPR023840">
    <property type="entry name" value="T7SS_Rv3446c"/>
</dbReference>
<keyword evidence="1" id="KW-1133">Transmembrane helix</keyword>
<protein>
    <submittedName>
        <fullName evidence="2">Type VII secretion-associated protein</fullName>
    </submittedName>
</protein>
<dbReference type="KEGG" id="pbro:HOP40_12365"/>
<dbReference type="Gene3D" id="3.30.420.40">
    <property type="match status" value="1"/>
</dbReference>
<keyword evidence="1" id="KW-0812">Transmembrane</keyword>
<organism evidence="2 3">
    <name type="scientific">Pseudonocardia broussonetiae</name>
    <dbReference type="NCBI Taxonomy" id="2736640"/>
    <lineage>
        <taxon>Bacteria</taxon>
        <taxon>Bacillati</taxon>
        <taxon>Actinomycetota</taxon>
        <taxon>Actinomycetes</taxon>
        <taxon>Pseudonocardiales</taxon>
        <taxon>Pseudonocardiaceae</taxon>
        <taxon>Pseudonocardia</taxon>
    </lineage>
</organism>
<dbReference type="NCBIfam" id="TIGR03931">
    <property type="entry name" value="T7SS_Rv3446c"/>
    <property type="match status" value="1"/>
</dbReference>
<evidence type="ECO:0000256" key="1">
    <source>
        <dbReference type="SAM" id="Phobius"/>
    </source>
</evidence>
<proteinExistence type="predicted"/>
<dbReference type="AlphaFoldDB" id="A0A6M6JG42"/>